<dbReference type="HOGENOM" id="CLU_2741605_0_0_1"/>
<organism>
    <name type="scientific">Serpula lacrymans var. lacrymans (strain S7.9)</name>
    <name type="common">Dry rot fungus</name>
    <dbReference type="NCBI Taxonomy" id="578457"/>
    <lineage>
        <taxon>Eukaryota</taxon>
        <taxon>Fungi</taxon>
        <taxon>Dikarya</taxon>
        <taxon>Basidiomycota</taxon>
        <taxon>Agaricomycotina</taxon>
        <taxon>Agaricomycetes</taxon>
        <taxon>Agaricomycetidae</taxon>
        <taxon>Boletales</taxon>
        <taxon>Coniophorineae</taxon>
        <taxon>Serpulaceae</taxon>
        <taxon>Serpula</taxon>
    </lineage>
</organism>
<name>F8NUR3_SERL9</name>
<sequence>MSDVWSSSMWASESRDVLFEMIIKTLDRTCLIKVIGRADKAMLMYNYIQGMIAASDTGGTINLKILGQKEA</sequence>
<proteinExistence type="predicted"/>
<gene>
    <name evidence="1" type="ORF">SERLADRAFT_466762</name>
</gene>
<accession>F8NUR3</accession>
<dbReference type="Proteomes" id="UP000008064">
    <property type="component" value="Unassembled WGS sequence"/>
</dbReference>
<evidence type="ECO:0000313" key="1">
    <source>
        <dbReference type="EMBL" id="EGO25921.1"/>
    </source>
</evidence>
<dbReference type="RefSeq" id="XP_007318043.1">
    <property type="nucleotide sequence ID" value="XM_007317981.1"/>
</dbReference>
<reference evidence="1" key="1">
    <citation type="submission" date="2011-04" db="EMBL/GenBank/DDBJ databases">
        <title>Evolution of plant cell wall degrading machinery underlies the functional diversity of forest fungi.</title>
        <authorList>
            <consortium name="US DOE Joint Genome Institute (JGI-PGF)"/>
            <person name="Eastwood D.C."/>
            <person name="Floudas D."/>
            <person name="Binder M."/>
            <person name="Majcherczyk A."/>
            <person name="Schneider P."/>
            <person name="Aerts A."/>
            <person name="Asiegbu F.O."/>
            <person name="Baker S.E."/>
            <person name="Barry K."/>
            <person name="Bendiksby M."/>
            <person name="Blumentritt M."/>
            <person name="Coutinho P.M."/>
            <person name="Cullen D."/>
            <person name="Cullen D."/>
            <person name="Gathman A."/>
            <person name="Goodell B."/>
            <person name="Henrissat B."/>
            <person name="Ihrmark K."/>
            <person name="Kauserud H."/>
            <person name="Kohler A."/>
            <person name="LaButti K."/>
            <person name="Lapidus A."/>
            <person name="Lavin J.L."/>
            <person name="Lee Y.-H."/>
            <person name="Lindquist E."/>
            <person name="Lilly W."/>
            <person name="Lucas S."/>
            <person name="Morin E."/>
            <person name="Murat C."/>
            <person name="Oguiza J.A."/>
            <person name="Park J."/>
            <person name="Pisabarro A.G."/>
            <person name="Riley R."/>
            <person name="Rosling A."/>
            <person name="Salamov A."/>
            <person name="Schmidt O."/>
            <person name="Schmutz J."/>
            <person name="Skrede I."/>
            <person name="Stenlid J."/>
            <person name="Wiebenga A."/>
            <person name="Xie X."/>
            <person name="Kues U."/>
            <person name="Hibbett D.S."/>
            <person name="Hoffmeister D."/>
            <person name="Hogberg N."/>
            <person name="Martin F."/>
            <person name="Grigoriev I.V."/>
            <person name="Watkinson S.C."/>
        </authorList>
    </citation>
    <scope>NUCLEOTIDE SEQUENCE</scope>
    <source>
        <strain evidence="1">S7.9</strain>
    </source>
</reference>
<dbReference type="GeneID" id="18819119"/>
<dbReference type="AlphaFoldDB" id="F8NUR3"/>
<dbReference type="KEGG" id="sla:SERLADRAFT_466762"/>
<protein>
    <submittedName>
        <fullName evidence="1">Uncharacterized protein</fullName>
    </submittedName>
</protein>
<dbReference type="EMBL" id="GL945433">
    <property type="protein sequence ID" value="EGO25921.1"/>
    <property type="molecule type" value="Genomic_DNA"/>
</dbReference>